<name>A0A4V1N0Z6_9GAMM</name>
<protein>
    <submittedName>
        <fullName evidence="10">Peptidase S8</fullName>
    </submittedName>
</protein>
<evidence type="ECO:0000256" key="2">
    <source>
        <dbReference type="ARBA" id="ARBA00022670"/>
    </source>
</evidence>
<evidence type="ECO:0000256" key="4">
    <source>
        <dbReference type="ARBA" id="ARBA00022825"/>
    </source>
</evidence>
<evidence type="ECO:0000256" key="8">
    <source>
        <dbReference type="SAM" id="SignalP"/>
    </source>
</evidence>
<gene>
    <name evidence="10" type="ORF">EPA99_13155</name>
</gene>
<feature type="region of interest" description="Disordered" evidence="7">
    <location>
        <begin position="400"/>
        <end position="439"/>
    </location>
</feature>
<accession>A0A4V1N0Z6</accession>
<dbReference type="InterPro" id="IPR015500">
    <property type="entry name" value="Peptidase_S8_subtilisin-rel"/>
</dbReference>
<dbReference type="Proteomes" id="UP000289784">
    <property type="component" value="Unassembled WGS sequence"/>
</dbReference>
<feature type="signal peptide" evidence="8">
    <location>
        <begin position="1"/>
        <end position="20"/>
    </location>
</feature>
<dbReference type="PROSITE" id="PS51892">
    <property type="entry name" value="SUBTILASE"/>
    <property type="match status" value="1"/>
</dbReference>
<proteinExistence type="inferred from homology"/>
<dbReference type="PRINTS" id="PR00723">
    <property type="entry name" value="SUBTILISIN"/>
</dbReference>
<feature type="active site" description="Charge relay system" evidence="5">
    <location>
        <position position="363"/>
    </location>
</feature>
<dbReference type="PROSITE" id="PS00136">
    <property type="entry name" value="SUBTILASE_ASP"/>
    <property type="match status" value="1"/>
</dbReference>
<dbReference type="EMBL" id="SAWZ01000006">
    <property type="protein sequence ID" value="RXR04411.1"/>
    <property type="molecule type" value="Genomic_DNA"/>
</dbReference>
<dbReference type="PANTHER" id="PTHR43806:SF11">
    <property type="entry name" value="CEREVISIN-RELATED"/>
    <property type="match status" value="1"/>
</dbReference>
<feature type="active site" description="Charge relay system" evidence="5">
    <location>
        <position position="185"/>
    </location>
</feature>
<keyword evidence="2 5" id="KW-0645">Protease</keyword>
<evidence type="ECO:0000256" key="5">
    <source>
        <dbReference type="PROSITE-ProRule" id="PRU01240"/>
    </source>
</evidence>
<keyword evidence="11" id="KW-1185">Reference proteome</keyword>
<dbReference type="AlphaFoldDB" id="A0A4V1N0Z6"/>
<dbReference type="PROSITE" id="PS00138">
    <property type="entry name" value="SUBTILASE_SER"/>
    <property type="match status" value="1"/>
</dbReference>
<comment type="caution">
    <text evidence="10">The sequence shown here is derived from an EMBL/GenBank/DDBJ whole genome shotgun (WGS) entry which is preliminary data.</text>
</comment>
<dbReference type="PANTHER" id="PTHR43806">
    <property type="entry name" value="PEPTIDASE S8"/>
    <property type="match status" value="1"/>
</dbReference>
<comment type="similarity">
    <text evidence="1 5 6">Belongs to the peptidase S8 family.</text>
</comment>
<dbReference type="GO" id="GO:0004252">
    <property type="term" value="F:serine-type endopeptidase activity"/>
    <property type="evidence" value="ECO:0007669"/>
    <property type="project" value="UniProtKB-UniRule"/>
</dbReference>
<keyword evidence="4 5" id="KW-0720">Serine protease</keyword>
<feature type="domain" description="Peptidase S8/S53" evidence="9">
    <location>
        <begin position="180"/>
        <end position="411"/>
    </location>
</feature>
<dbReference type="InterPro" id="IPR023827">
    <property type="entry name" value="Peptidase_S8_Asp-AS"/>
</dbReference>
<keyword evidence="8" id="KW-0732">Signal</keyword>
<dbReference type="InterPro" id="IPR036852">
    <property type="entry name" value="Peptidase_S8/S53_dom_sf"/>
</dbReference>
<reference evidence="10 11" key="1">
    <citation type="submission" date="2019-01" db="EMBL/GenBank/DDBJ databases">
        <title>Pseudoxanthomonas composti sp. nov., isolated from compost.</title>
        <authorList>
            <person name="Yang G."/>
        </authorList>
    </citation>
    <scope>NUCLEOTIDE SEQUENCE [LARGE SCALE GENOMIC DNA]</scope>
    <source>
        <strain evidence="10 11">GSS15</strain>
    </source>
</reference>
<feature type="active site" description="Charge relay system" evidence="5">
    <location>
        <position position="214"/>
    </location>
</feature>
<dbReference type="CDD" id="cd05561">
    <property type="entry name" value="Peptidases_S8_4"/>
    <property type="match status" value="1"/>
</dbReference>
<evidence type="ECO:0000313" key="10">
    <source>
        <dbReference type="EMBL" id="RXR04411.1"/>
    </source>
</evidence>
<dbReference type="RefSeq" id="WP_129471682.1">
    <property type="nucleotide sequence ID" value="NZ_SAWZ01000006.1"/>
</dbReference>
<dbReference type="InterPro" id="IPR000209">
    <property type="entry name" value="Peptidase_S8/S53_dom"/>
</dbReference>
<evidence type="ECO:0000256" key="6">
    <source>
        <dbReference type="RuleBase" id="RU003355"/>
    </source>
</evidence>
<dbReference type="InterPro" id="IPR023828">
    <property type="entry name" value="Peptidase_S8_Ser-AS"/>
</dbReference>
<evidence type="ECO:0000313" key="11">
    <source>
        <dbReference type="Proteomes" id="UP000289784"/>
    </source>
</evidence>
<dbReference type="Pfam" id="PF00082">
    <property type="entry name" value="Peptidase_S8"/>
    <property type="match status" value="1"/>
</dbReference>
<dbReference type="OrthoDB" id="5405281at2"/>
<evidence type="ECO:0000256" key="7">
    <source>
        <dbReference type="SAM" id="MobiDB-lite"/>
    </source>
</evidence>
<dbReference type="InterPro" id="IPR050131">
    <property type="entry name" value="Peptidase_S8_subtilisin-like"/>
</dbReference>
<dbReference type="Gene3D" id="3.40.50.200">
    <property type="entry name" value="Peptidase S8/S53 domain"/>
    <property type="match status" value="1"/>
</dbReference>
<sequence>MLAQALALAAWLGLAPAASAQLQPLQQATAPLTQGVSRAVDPLLDRTTASLDRALSQARQLQQRQLLRRHRDVLDTDSYDNLVVRGQVLALAPTAEGLARARAAGFTDQAPRRLESLGLEIVPLRAPAGQSTRQAIQTLRKLDPAGSYDYDHLYSGSGGLTTGSVGSGTSGTAASGSPWRVGLIDSGVDAAHPALRGAQLQRWGCDGQLHPDVHGTAVASLLVGDGRQAQPGVQLFAADVYCGAPTGGNALGVAQGLAWLAQQQVRVVNLSLVGPDNAVLKRAVAAAIARGMVLVAAVGNDGPAAAPLFPSAYPQVIGVTAVDPRDRVLPEAGRGEQVDLAAVGAQLQAATPGGKFQRVRGTSFAAPRVAALAAQLLAAQPNADADALLGALAAQARDLGKPGPDPVYGRGLVPGLEDERAATSSGGMEEARSQVRSAP</sequence>
<organism evidence="10 11">
    <name type="scientific">Pseudoxanthomonas composti</name>
    <dbReference type="NCBI Taxonomy" id="2137479"/>
    <lineage>
        <taxon>Bacteria</taxon>
        <taxon>Pseudomonadati</taxon>
        <taxon>Pseudomonadota</taxon>
        <taxon>Gammaproteobacteria</taxon>
        <taxon>Lysobacterales</taxon>
        <taxon>Lysobacteraceae</taxon>
        <taxon>Pseudoxanthomonas</taxon>
    </lineage>
</organism>
<evidence type="ECO:0000256" key="1">
    <source>
        <dbReference type="ARBA" id="ARBA00011073"/>
    </source>
</evidence>
<evidence type="ECO:0000256" key="3">
    <source>
        <dbReference type="ARBA" id="ARBA00022801"/>
    </source>
</evidence>
<dbReference type="SUPFAM" id="SSF52743">
    <property type="entry name" value="Subtilisin-like"/>
    <property type="match status" value="1"/>
</dbReference>
<keyword evidence="3 5" id="KW-0378">Hydrolase</keyword>
<dbReference type="GO" id="GO:0006508">
    <property type="term" value="P:proteolysis"/>
    <property type="evidence" value="ECO:0007669"/>
    <property type="project" value="UniProtKB-KW"/>
</dbReference>
<evidence type="ECO:0000259" key="9">
    <source>
        <dbReference type="Pfam" id="PF00082"/>
    </source>
</evidence>
<feature type="chain" id="PRO_5020452559" evidence="8">
    <location>
        <begin position="21"/>
        <end position="439"/>
    </location>
</feature>